<dbReference type="InterPro" id="IPR036291">
    <property type="entry name" value="NAD(P)-bd_dom_sf"/>
</dbReference>
<dbReference type="Gene3D" id="3.40.50.720">
    <property type="entry name" value="NAD(P)-binding Rossmann-like Domain"/>
    <property type="match status" value="1"/>
</dbReference>
<dbReference type="EMBL" id="JAATOP010000005">
    <property type="protein sequence ID" value="NIY72574.1"/>
    <property type="molecule type" value="Genomic_DNA"/>
</dbReference>
<proteinExistence type="predicted"/>
<sequence>MQTAVLVGCGAMSEGWLRAITHVNSKGEKVRLVGFVDLDADLAAKRAEAWGWTEAKTGSGLAAMLEETKPDVVFDIVVPVARSTVVTTAFDHGCDVLSEKPMANTLEEAKALLTARNASGRLHAVIQNRRYLDGIRRAKNFLESGAIGEVAEVHCDFFIAPHFGGFREEMQHVLLLDMAIHTFDAARFVSGIEPRRVVCVESNPDHSWYSHGASANAIFECENNKLLTYRGSWCAEGAPTDWEATWRIVGSKGTLIWDGNNGFRAERPAKRDGLLAEMEEIAVPELPPLSDTGHAGVIADFLAARESGTAPLTDSRDNYRSLAMTFAAIESAEGGCFIDIEEEEL</sequence>
<dbReference type="SUPFAM" id="SSF55347">
    <property type="entry name" value="Glyceraldehyde-3-phosphate dehydrogenase-like, C-terminal domain"/>
    <property type="match status" value="1"/>
</dbReference>
<organism evidence="3 4">
    <name type="scientific">Marivivens donghaensis</name>
    <dbReference type="NCBI Taxonomy" id="1699413"/>
    <lineage>
        <taxon>Bacteria</taxon>
        <taxon>Pseudomonadati</taxon>
        <taxon>Pseudomonadota</taxon>
        <taxon>Alphaproteobacteria</taxon>
        <taxon>Rhodobacterales</taxon>
        <taxon>Paracoccaceae</taxon>
        <taxon>Marivivens group</taxon>
        <taxon>Marivivens</taxon>
    </lineage>
</organism>
<keyword evidence="4" id="KW-1185">Reference proteome</keyword>
<evidence type="ECO:0000259" key="2">
    <source>
        <dbReference type="Pfam" id="PF22725"/>
    </source>
</evidence>
<reference evidence="3 4" key="1">
    <citation type="submission" date="2020-03" db="EMBL/GenBank/DDBJ databases">
        <title>Bacterial isolates of synthetic phycosphere.</title>
        <authorList>
            <person name="Fu H."/>
            <person name="Moran M.A."/>
        </authorList>
    </citation>
    <scope>NUCLEOTIDE SEQUENCE [LARGE SCALE GENOMIC DNA]</scope>
    <source>
        <strain evidence="3 4">HF1</strain>
    </source>
</reference>
<protein>
    <submittedName>
        <fullName evidence="3">Gfo/Idh/MocA family oxidoreductase</fullName>
    </submittedName>
</protein>
<accession>A0ABX0VXN9</accession>
<evidence type="ECO:0000259" key="1">
    <source>
        <dbReference type="Pfam" id="PF01408"/>
    </source>
</evidence>
<dbReference type="InterPro" id="IPR055170">
    <property type="entry name" value="GFO_IDH_MocA-like_dom"/>
</dbReference>
<dbReference type="InterPro" id="IPR000683">
    <property type="entry name" value="Gfo/Idh/MocA-like_OxRdtase_N"/>
</dbReference>
<dbReference type="SUPFAM" id="SSF51735">
    <property type="entry name" value="NAD(P)-binding Rossmann-fold domains"/>
    <property type="match status" value="1"/>
</dbReference>
<dbReference type="RefSeq" id="WP_167637957.1">
    <property type="nucleotide sequence ID" value="NZ_JAATOP010000005.1"/>
</dbReference>
<gene>
    <name evidence="3" type="ORF">HCZ30_09005</name>
</gene>
<evidence type="ECO:0000313" key="4">
    <source>
        <dbReference type="Proteomes" id="UP000709466"/>
    </source>
</evidence>
<feature type="domain" description="GFO/IDH/MocA-like oxidoreductase" evidence="2">
    <location>
        <begin position="135"/>
        <end position="255"/>
    </location>
</feature>
<feature type="domain" description="Gfo/Idh/MocA-like oxidoreductase N-terminal" evidence="1">
    <location>
        <begin position="5"/>
        <end position="122"/>
    </location>
</feature>
<dbReference type="PANTHER" id="PTHR43377">
    <property type="entry name" value="BILIVERDIN REDUCTASE A"/>
    <property type="match status" value="1"/>
</dbReference>
<dbReference type="Proteomes" id="UP000709466">
    <property type="component" value="Unassembled WGS sequence"/>
</dbReference>
<dbReference type="Gene3D" id="3.30.360.10">
    <property type="entry name" value="Dihydrodipicolinate Reductase, domain 2"/>
    <property type="match status" value="1"/>
</dbReference>
<dbReference type="InterPro" id="IPR051450">
    <property type="entry name" value="Gfo/Idh/MocA_Oxidoreductases"/>
</dbReference>
<dbReference type="PANTHER" id="PTHR43377:SF1">
    <property type="entry name" value="BILIVERDIN REDUCTASE A"/>
    <property type="match status" value="1"/>
</dbReference>
<name>A0ABX0VXN9_9RHOB</name>
<evidence type="ECO:0000313" key="3">
    <source>
        <dbReference type="EMBL" id="NIY72574.1"/>
    </source>
</evidence>
<dbReference type="Pfam" id="PF22725">
    <property type="entry name" value="GFO_IDH_MocA_C3"/>
    <property type="match status" value="1"/>
</dbReference>
<comment type="caution">
    <text evidence="3">The sequence shown here is derived from an EMBL/GenBank/DDBJ whole genome shotgun (WGS) entry which is preliminary data.</text>
</comment>
<dbReference type="Pfam" id="PF01408">
    <property type="entry name" value="GFO_IDH_MocA"/>
    <property type="match status" value="1"/>
</dbReference>